<dbReference type="InterPro" id="IPR017972">
    <property type="entry name" value="Cyt_P450_CS"/>
</dbReference>
<reference evidence="4" key="1">
    <citation type="submission" date="2020-03" db="EMBL/GenBank/DDBJ databases">
        <title>Castanea mollissima Vanexum genome sequencing.</title>
        <authorList>
            <person name="Staton M."/>
        </authorList>
    </citation>
    <scope>NUCLEOTIDE SEQUENCE</scope>
    <source>
        <tissue evidence="4">Leaf</tissue>
    </source>
</reference>
<evidence type="ECO:0000313" key="4">
    <source>
        <dbReference type="EMBL" id="KAF3967586.1"/>
    </source>
</evidence>
<name>A0A8J4W230_9ROSI</name>
<dbReference type="GO" id="GO:0016705">
    <property type="term" value="F:oxidoreductase activity, acting on paired donors, with incorporation or reduction of molecular oxygen"/>
    <property type="evidence" value="ECO:0007669"/>
    <property type="project" value="InterPro"/>
</dbReference>
<proteinExistence type="inferred from homology"/>
<dbReference type="Proteomes" id="UP000737018">
    <property type="component" value="Unassembled WGS sequence"/>
</dbReference>
<gene>
    <name evidence="4" type="ORF">CMV_008422</name>
</gene>
<protein>
    <recommendedName>
        <fullName evidence="6">Cytochrome P450</fullName>
    </recommendedName>
</protein>
<dbReference type="PROSITE" id="PS00086">
    <property type="entry name" value="CYTOCHROME_P450"/>
    <property type="match status" value="1"/>
</dbReference>
<dbReference type="InterPro" id="IPR002401">
    <property type="entry name" value="Cyt_P450_E_grp-I"/>
</dbReference>
<dbReference type="PANTHER" id="PTHR24291">
    <property type="entry name" value="CYTOCHROME P450 FAMILY 4"/>
    <property type="match status" value="1"/>
</dbReference>
<dbReference type="CDD" id="cd00302">
    <property type="entry name" value="cytochrome_P450"/>
    <property type="match status" value="1"/>
</dbReference>
<keyword evidence="2 3" id="KW-0349">Heme</keyword>
<accession>A0A8J4W230</accession>
<dbReference type="InterPro" id="IPR001128">
    <property type="entry name" value="Cyt_P450"/>
</dbReference>
<comment type="similarity">
    <text evidence="1 3">Belongs to the cytochrome P450 family.</text>
</comment>
<evidence type="ECO:0000313" key="5">
    <source>
        <dbReference type="Proteomes" id="UP000737018"/>
    </source>
</evidence>
<evidence type="ECO:0000256" key="1">
    <source>
        <dbReference type="ARBA" id="ARBA00010617"/>
    </source>
</evidence>
<dbReference type="InterPro" id="IPR050196">
    <property type="entry name" value="Cytochrome_P450_Monoox"/>
</dbReference>
<keyword evidence="2 3" id="KW-0479">Metal-binding</keyword>
<dbReference type="Gene3D" id="1.10.630.10">
    <property type="entry name" value="Cytochrome P450"/>
    <property type="match status" value="1"/>
</dbReference>
<dbReference type="PRINTS" id="PR00463">
    <property type="entry name" value="EP450I"/>
</dbReference>
<keyword evidence="3" id="KW-0560">Oxidoreductase</keyword>
<keyword evidence="3" id="KW-0503">Monooxygenase</keyword>
<sequence>MKSCEPVTPTATFLAFLRHSSLSSSSSENCNSQELLRDVATRELNAFLWVSLIAITALLLRKVAKLFKLWAQARKIPGPPCSSFYGHSNLISRENLTDVLSVSHKKHGSVVKLWLGPTQLLVSVKDPALIKEMLIKAGDKLPLTGRAFHLAFGPSSLFVSSFDKVQRRRESLATELNGRLIERASVIPTKVVDCIMGRIHKLMDKGSIDCKMVSQHMAFTLLGATLFGDAFLVWSKATVYEELLMMIAKDACFWASYAVTPVWKLGFWRYQRLCTKLKGLTQDIVQQCQRNYKLFCHGDGNLHNETANTGMESVSATPSCSCVERPDNFFSYELNGHLNAREEPCGNIMGVMFHGCLTTAGLIGNLLERLVTHPEIQDKIYSAIITARKGLIKQDQQYVDKMPLLLATVYESARLLRSGPLLQRCSLKNDFNLKTGVTIPAGAVLVVPVQLVQMDDSSWGKDASEFNPYRFLSPSGNGSDLVLNTSPTAGVAEELVSPCESKFVLNDPNDNVAFLPFGSGTRACVGQKFVIQGVMTLFASLLEQYEIRLQSGSQCDLKPSMNHSVFQPLLSPKISFRKPRLPSSCPWHILAEGNEQSNNEPSRTCSFFDLLDTEVYNFKLPEVAGRGCFGTLLDRWLLAMGIDLQINLSHPLSKHLLSFQPHATLQVVVVKGSLELNN</sequence>
<keyword evidence="2 3" id="KW-0408">Iron</keyword>
<comment type="cofactor">
    <cofactor evidence="2">
        <name>heme</name>
        <dbReference type="ChEBI" id="CHEBI:30413"/>
    </cofactor>
</comment>
<feature type="binding site" description="axial binding residue" evidence="2">
    <location>
        <position position="524"/>
    </location>
    <ligand>
        <name>heme</name>
        <dbReference type="ChEBI" id="CHEBI:30413"/>
    </ligand>
    <ligandPart>
        <name>Fe</name>
        <dbReference type="ChEBI" id="CHEBI:18248"/>
    </ligandPart>
</feature>
<evidence type="ECO:0000256" key="3">
    <source>
        <dbReference type="RuleBase" id="RU000461"/>
    </source>
</evidence>
<dbReference type="SUPFAM" id="SSF48264">
    <property type="entry name" value="Cytochrome P450"/>
    <property type="match status" value="1"/>
</dbReference>
<dbReference type="OrthoDB" id="1470350at2759"/>
<dbReference type="GO" id="GO:0020037">
    <property type="term" value="F:heme binding"/>
    <property type="evidence" value="ECO:0007669"/>
    <property type="project" value="InterPro"/>
</dbReference>
<dbReference type="InterPro" id="IPR036396">
    <property type="entry name" value="Cyt_P450_sf"/>
</dbReference>
<organism evidence="4 5">
    <name type="scientific">Castanea mollissima</name>
    <name type="common">Chinese chestnut</name>
    <dbReference type="NCBI Taxonomy" id="60419"/>
    <lineage>
        <taxon>Eukaryota</taxon>
        <taxon>Viridiplantae</taxon>
        <taxon>Streptophyta</taxon>
        <taxon>Embryophyta</taxon>
        <taxon>Tracheophyta</taxon>
        <taxon>Spermatophyta</taxon>
        <taxon>Magnoliopsida</taxon>
        <taxon>eudicotyledons</taxon>
        <taxon>Gunneridae</taxon>
        <taxon>Pentapetalae</taxon>
        <taxon>rosids</taxon>
        <taxon>fabids</taxon>
        <taxon>Fagales</taxon>
        <taxon>Fagaceae</taxon>
        <taxon>Castanea</taxon>
    </lineage>
</organism>
<dbReference type="EMBL" id="JRKL02000878">
    <property type="protein sequence ID" value="KAF3967586.1"/>
    <property type="molecule type" value="Genomic_DNA"/>
</dbReference>
<dbReference type="PANTHER" id="PTHR24291:SF185">
    <property type="entry name" value="PREMNASPIRODIENE OXYGENASE-LIKE"/>
    <property type="match status" value="1"/>
</dbReference>
<keyword evidence="5" id="KW-1185">Reference proteome</keyword>
<evidence type="ECO:0000256" key="2">
    <source>
        <dbReference type="PIRSR" id="PIRSR602401-1"/>
    </source>
</evidence>
<comment type="caution">
    <text evidence="4">The sequence shown here is derived from an EMBL/GenBank/DDBJ whole genome shotgun (WGS) entry which is preliminary data.</text>
</comment>
<dbReference type="Pfam" id="PF00067">
    <property type="entry name" value="p450"/>
    <property type="match status" value="1"/>
</dbReference>
<dbReference type="GO" id="GO:0005506">
    <property type="term" value="F:iron ion binding"/>
    <property type="evidence" value="ECO:0007669"/>
    <property type="project" value="InterPro"/>
</dbReference>
<dbReference type="GO" id="GO:0004497">
    <property type="term" value="F:monooxygenase activity"/>
    <property type="evidence" value="ECO:0007669"/>
    <property type="project" value="UniProtKB-KW"/>
</dbReference>
<dbReference type="AlphaFoldDB" id="A0A8J4W230"/>
<evidence type="ECO:0008006" key="6">
    <source>
        <dbReference type="Google" id="ProtNLM"/>
    </source>
</evidence>